<dbReference type="AlphaFoldDB" id="A0A937K0A6"/>
<dbReference type="InterPro" id="IPR033131">
    <property type="entry name" value="Pectinesterase_Asp_AS"/>
</dbReference>
<evidence type="ECO:0000313" key="8">
    <source>
        <dbReference type="Proteomes" id="UP000659388"/>
    </source>
</evidence>
<dbReference type="SUPFAM" id="SSF51126">
    <property type="entry name" value="Pectin lyase-like"/>
    <property type="match status" value="1"/>
</dbReference>
<feature type="signal peptide" evidence="5">
    <location>
        <begin position="1"/>
        <end position="19"/>
    </location>
</feature>
<comment type="similarity">
    <text evidence="1">Belongs to the pectinesterase family.</text>
</comment>
<evidence type="ECO:0000256" key="2">
    <source>
        <dbReference type="ARBA" id="ARBA00022801"/>
    </source>
</evidence>
<organism evidence="7 8">
    <name type="scientific">Fulvivirga sediminis</name>
    <dbReference type="NCBI Taxonomy" id="2803949"/>
    <lineage>
        <taxon>Bacteria</taxon>
        <taxon>Pseudomonadati</taxon>
        <taxon>Bacteroidota</taxon>
        <taxon>Cytophagia</taxon>
        <taxon>Cytophagales</taxon>
        <taxon>Fulvivirgaceae</taxon>
        <taxon>Fulvivirga</taxon>
    </lineage>
</organism>
<dbReference type="GO" id="GO:0009279">
    <property type="term" value="C:cell outer membrane"/>
    <property type="evidence" value="ECO:0007669"/>
    <property type="project" value="TreeGrafter"/>
</dbReference>
<dbReference type="RefSeq" id="WP_202243905.1">
    <property type="nucleotide sequence ID" value="NZ_JAESIY010000004.1"/>
</dbReference>
<dbReference type="GO" id="GO:0030599">
    <property type="term" value="F:pectinesterase activity"/>
    <property type="evidence" value="ECO:0007669"/>
    <property type="project" value="UniProtKB-UniRule"/>
</dbReference>
<feature type="chain" id="PRO_5038166584" description="Pectinesterase" evidence="5">
    <location>
        <begin position="20"/>
        <end position="348"/>
    </location>
</feature>
<comment type="caution">
    <text evidence="7">The sequence shown here is derived from an EMBL/GenBank/DDBJ whole genome shotgun (WGS) entry which is preliminary data.</text>
</comment>
<evidence type="ECO:0000259" key="6">
    <source>
        <dbReference type="Pfam" id="PF01095"/>
    </source>
</evidence>
<dbReference type="Proteomes" id="UP000659388">
    <property type="component" value="Unassembled WGS sequence"/>
</dbReference>
<reference evidence="7" key="1">
    <citation type="submission" date="2021-01" db="EMBL/GenBank/DDBJ databases">
        <title>Fulvivirga kasyanovii gen. nov., sp nov., a novel member of the phylum Bacteroidetes isolated from seawater in a mussel farm.</title>
        <authorList>
            <person name="Zhao L.-H."/>
            <person name="Wang Z.-J."/>
        </authorList>
    </citation>
    <scope>NUCLEOTIDE SEQUENCE</scope>
    <source>
        <strain evidence="7">2943</strain>
    </source>
</reference>
<evidence type="ECO:0000313" key="7">
    <source>
        <dbReference type="EMBL" id="MBL3656111.1"/>
    </source>
</evidence>
<comment type="catalytic activity">
    <reaction evidence="5">
        <text>[(1-&gt;4)-alpha-D-galacturonosyl methyl ester](n) + n H2O = [(1-&gt;4)-alpha-D-galacturonosyl](n) + n methanol + n H(+)</text>
        <dbReference type="Rhea" id="RHEA:22380"/>
        <dbReference type="Rhea" id="RHEA-COMP:14570"/>
        <dbReference type="Rhea" id="RHEA-COMP:14573"/>
        <dbReference type="ChEBI" id="CHEBI:15377"/>
        <dbReference type="ChEBI" id="CHEBI:15378"/>
        <dbReference type="ChEBI" id="CHEBI:17790"/>
        <dbReference type="ChEBI" id="CHEBI:140522"/>
        <dbReference type="ChEBI" id="CHEBI:140523"/>
        <dbReference type="EC" id="3.1.1.11"/>
    </reaction>
</comment>
<accession>A0A937K0A6</accession>
<dbReference type="Pfam" id="PF01095">
    <property type="entry name" value="Pectinesterase"/>
    <property type="match status" value="1"/>
</dbReference>
<dbReference type="Gene3D" id="2.160.20.10">
    <property type="entry name" value="Single-stranded right-handed beta-helix, Pectin lyase-like"/>
    <property type="match status" value="1"/>
</dbReference>
<keyword evidence="3 5" id="KW-0063">Aspartyl esterase</keyword>
<dbReference type="PANTHER" id="PTHR31321">
    <property type="entry name" value="ACYL-COA THIOESTER HYDROLASE YBHC-RELATED"/>
    <property type="match status" value="1"/>
</dbReference>
<comment type="pathway">
    <text evidence="5">Glycan metabolism; pectin degradation; 2-dehydro-3-deoxy-D-gluconate from pectin: step 1/5.</text>
</comment>
<dbReference type="EMBL" id="JAESIY010000004">
    <property type="protein sequence ID" value="MBL3656111.1"/>
    <property type="molecule type" value="Genomic_DNA"/>
</dbReference>
<dbReference type="GO" id="GO:0042545">
    <property type="term" value="P:cell wall modification"/>
    <property type="evidence" value="ECO:0007669"/>
    <property type="project" value="UniProtKB-UniRule"/>
</dbReference>
<protein>
    <recommendedName>
        <fullName evidence="5">Pectinesterase</fullName>
        <ecNumber evidence="5">3.1.1.11</ecNumber>
    </recommendedName>
</protein>
<feature type="active site" evidence="4">
    <location>
        <position position="204"/>
    </location>
</feature>
<dbReference type="EC" id="3.1.1.11" evidence="5"/>
<dbReference type="PANTHER" id="PTHR31321:SF57">
    <property type="entry name" value="PECTINESTERASE 53-RELATED"/>
    <property type="match status" value="1"/>
</dbReference>
<proteinExistence type="inferred from homology"/>
<evidence type="ECO:0000256" key="4">
    <source>
        <dbReference type="PROSITE-ProRule" id="PRU10040"/>
    </source>
</evidence>
<dbReference type="InterPro" id="IPR012334">
    <property type="entry name" value="Pectin_lyas_fold"/>
</dbReference>
<evidence type="ECO:0000256" key="3">
    <source>
        <dbReference type="ARBA" id="ARBA00023085"/>
    </source>
</evidence>
<dbReference type="FunFam" id="2.160.20.10:FF:000052">
    <property type="entry name" value="Pectinesterase"/>
    <property type="match status" value="1"/>
</dbReference>
<dbReference type="GO" id="GO:0045490">
    <property type="term" value="P:pectin catabolic process"/>
    <property type="evidence" value="ECO:0007669"/>
    <property type="project" value="UniProtKB-UniRule"/>
</dbReference>
<name>A0A937K0A6_9BACT</name>
<keyword evidence="5" id="KW-0732">Signal</keyword>
<sequence>MKRLLFFVFLLSTSSYGFSARAGHDFNSENAHQGNIKFRPNVLAIKYDFVVAADGSGDYTTIQSAIDAVPDMRKKETIILIKPSTYKEKLVLPASKTNVTFLGEDNKKTIITYDAYAAKKNVFGEEIGTSGSSGFYVFGDGFMARNITFENSSGPVGQAVAVRVDGDKVIFDHCRFLGFQDTLYPHGDDSRQYYKDCYIEGTTDFIFGWSTAVFEDCEVFTKEGGSYITAASTLDDTEYGFVFINCKLTGNAPEQSVYLGRPWRPFAQTVFINCNMGKHIKPEGWHNWNKPEAEQTTFYAEYQSKGPGAGGERVSWSHQLTDSQMEKYNLETIFRDWNPKDKLENEMN</sequence>
<dbReference type="InterPro" id="IPR011050">
    <property type="entry name" value="Pectin_lyase_fold/virulence"/>
</dbReference>
<gene>
    <name evidence="7" type="ORF">JL102_08220</name>
</gene>
<keyword evidence="8" id="KW-1185">Reference proteome</keyword>
<evidence type="ECO:0000256" key="5">
    <source>
        <dbReference type="RuleBase" id="RU000589"/>
    </source>
</evidence>
<evidence type="ECO:0000256" key="1">
    <source>
        <dbReference type="ARBA" id="ARBA00008891"/>
    </source>
</evidence>
<dbReference type="InterPro" id="IPR000070">
    <property type="entry name" value="Pectinesterase_cat"/>
</dbReference>
<keyword evidence="2 5" id="KW-0378">Hydrolase</keyword>
<feature type="domain" description="Pectinesterase catalytic" evidence="6">
    <location>
        <begin position="48"/>
        <end position="329"/>
    </location>
</feature>
<dbReference type="PROSITE" id="PS00503">
    <property type="entry name" value="PECTINESTERASE_2"/>
    <property type="match status" value="1"/>
</dbReference>